<sequence length="123" mass="12887">MCLFVIITTTTVAIASALTVDLSLASCPNVTALNTTQAFDGDGDDFLPINASDGPIFGVEVVAASPDTSFETIICLLVAPGDKEAVLEQVATPQSPYFGDQIGWVYCYDNLDDSNSLDENGSS</sequence>
<protein>
    <submittedName>
        <fullName evidence="2">Uncharacterized protein</fullName>
    </submittedName>
</protein>
<organism evidence="2 3">
    <name type="scientific">Cochliobolus heterostrophus (strain C5 / ATCC 48332 / race O)</name>
    <name type="common">Southern corn leaf blight fungus</name>
    <name type="synonym">Bipolaris maydis</name>
    <dbReference type="NCBI Taxonomy" id="701091"/>
    <lineage>
        <taxon>Eukaryota</taxon>
        <taxon>Fungi</taxon>
        <taxon>Dikarya</taxon>
        <taxon>Ascomycota</taxon>
        <taxon>Pezizomycotina</taxon>
        <taxon>Dothideomycetes</taxon>
        <taxon>Pleosporomycetidae</taxon>
        <taxon>Pleosporales</taxon>
        <taxon>Pleosporineae</taxon>
        <taxon>Pleosporaceae</taxon>
        <taxon>Bipolaris</taxon>
    </lineage>
</organism>
<keyword evidence="3" id="KW-1185">Reference proteome</keyword>
<proteinExistence type="predicted"/>
<reference evidence="2 3" key="1">
    <citation type="journal article" date="2012" name="PLoS Pathog.">
        <title>Diverse lifestyles and strategies of plant pathogenesis encoded in the genomes of eighteen Dothideomycetes fungi.</title>
        <authorList>
            <person name="Ohm R.A."/>
            <person name="Feau N."/>
            <person name="Henrissat B."/>
            <person name="Schoch C.L."/>
            <person name="Horwitz B.A."/>
            <person name="Barry K.W."/>
            <person name="Condon B.J."/>
            <person name="Copeland A.C."/>
            <person name="Dhillon B."/>
            <person name="Glaser F."/>
            <person name="Hesse C.N."/>
            <person name="Kosti I."/>
            <person name="LaButti K."/>
            <person name="Lindquist E.A."/>
            <person name="Lucas S."/>
            <person name="Salamov A.A."/>
            <person name="Bradshaw R.E."/>
            <person name="Ciuffetti L."/>
            <person name="Hamelin R.C."/>
            <person name="Kema G.H.J."/>
            <person name="Lawrence C."/>
            <person name="Scott J.A."/>
            <person name="Spatafora J.W."/>
            <person name="Turgeon B.G."/>
            <person name="de Wit P.J.G.M."/>
            <person name="Zhong S."/>
            <person name="Goodwin S.B."/>
            <person name="Grigoriev I.V."/>
        </authorList>
    </citation>
    <scope>NUCLEOTIDE SEQUENCE [LARGE SCALE GENOMIC DNA]</scope>
    <source>
        <strain evidence="3">C5 / ATCC 48332 / race O</strain>
    </source>
</reference>
<gene>
    <name evidence="2" type="ORF">COCHEDRAFT_1031240</name>
</gene>
<evidence type="ECO:0000256" key="1">
    <source>
        <dbReference type="SAM" id="SignalP"/>
    </source>
</evidence>
<dbReference type="AlphaFoldDB" id="M2UPN6"/>
<feature type="chain" id="PRO_5004027002" evidence="1">
    <location>
        <begin position="18"/>
        <end position="123"/>
    </location>
</feature>
<dbReference type="HOGENOM" id="CLU_164875_0_0_1"/>
<evidence type="ECO:0000313" key="2">
    <source>
        <dbReference type="EMBL" id="EMD89857.1"/>
    </source>
</evidence>
<dbReference type="Proteomes" id="UP000016936">
    <property type="component" value="Unassembled WGS sequence"/>
</dbReference>
<accession>M2UPN6</accession>
<dbReference type="EMBL" id="KB445578">
    <property type="protein sequence ID" value="EMD89857.1"/>
    <property type="molecule type" value="Genomic_DNA"/>
</dbReference>
<keyword evidence="1" id="KW-0732">Signal</keyword>
<evidence type="ECO:0000313" key="3">
    <source>
        <dbReference type="Proteomes" id="UP000016936"/>
    </source>
</evidence>
<name>M2UPN6_COCH5</name>
<dbReference type="OrthoDB" id="10500695at2759"/>
<reference evidence="3" key="2">
    <citation type="journal article" date="2013" name="PLoS Genet.">
        <title>Comparative genome structure, secondary metabolite, and effector coding capacity across Cochliobolus pathogens.</title>
        <authorList>
            <person name="Condon B.J."/>
            <person name="Leng Y."/>
            <person name="Wu D."/>
            <person name="Bushley K.E."/>
            <person name="Ohm R.A."/>
            <person name="Otillar R."/>
            <person name="Martin J."/>
            <person name="Schackwitz W."/>
            <person name="Grimwood J."/>
            <person name="MohdZainudin N."/>
            <person name="Xue C."/>
            <person name="Wang R."/>
            <person name="Manning V.A."/>
            <person name="Dhillon B."/>
            <person name="Tu Z.J."/>
            <person name="Steffenson B.J."/>
            <person name="Salamov A."/>
            <person name="Sun H."/>
            <person name="Lowry S."/>
            <person name="LaButti K."/>
            <person name="Han J."/>
            <person name="Copeland A."/>
            <person name="Lindquist E."/>
            <person name="Barry K."/>
            <person name="Schmutz J."/>
            <person name="Baker S.E."/>
            <person name="Ciuffetti L.M."/>
            <person name="Grigoriev I.V."/>
            <person name="Zhong S."/>
            <person name="Turgeon B.G."/>
        </authorList>
    </citation>
    <scope>NUCLEOTIDE SEQUENCE [LARGE SCALE GENOMIC DNA]</scope>
    <source>
        <strain evidence="3">C5 / ATCC 48332 / race O</strain>
    </source>
</reference>
<feature type="signal peptide" evidence="1">
    <location>
        <begin position="1"/>
        <end position="17"/>
    </location>
</feature>